<keyword evidence="6" id="KW-0597">Phosphoprotein</keyword>
<dbReference type="GO" id="GO:0000160">
    <property type="term" value="P:phosphorelay signal transduction system"/>
    <property type="evidence" value="ECO:0007669"/>
    <property type="project" value="InterPro"/>
</dbReference>
<dbReference type="PROSITE" id="PS50110">
    <property type="entry name" value="RESPONSE_REGULATORY"/>
    <property type="match status" value="1"/>
</dbReference>
<dbReference type="CDD" id="cd06170">
    <property type="entry name" value="LuxR_C_like"/>
    <property type="match status" value="1"/>
</dbReference>
<dbReference type="Gene3D" id="1.10.10.10">
    <property type="entry name" value="Winged helix-like DNA-binding domain superfamily/Winged helix DNA-binding domain"/>
    <property type="match status" value="1"/>
</dbReference>
<accession>A0A086ZFS8</accession>
<dbReference type="EMBL" id="JGYN01000041">
    <property type="protein sequence ID" value="KFI45378.1"/>
    <property type="molecule type" value="Genomic_DNA"/>
</dbReference>
<gene>
    <name evidence="10" type="ORF">BBIA_3019</name>
</gene>
<dbReference type="GO" id="GO:0016987">
    <property type="term" value="F:sigma factor activity"/>
    <property type="evidence" value="ECO:0007669"/>
    <property type="project" value="UniProtKB-KW"/>
</dbReference>
<dbReference type="AlphaFoldDB" id="A0A086ZFS8"/>
<evidence type="ECO:0000256" key="7">
    <source>
        <dbReference type="SAM" id="MobiDB-lite"/>
    </source>
</evidence>
<dbReference type="Gene3D" id="3.40.50.2300">
    <property type="match status" value="1"/>
</dbReference>
<name>A0A086ZFS8_9BIFI</name>
<keyword evidence="2" id="KW-0805">Transcription regulation</keyword>
<dbReference type="PROSITE" id="PS50043">
    <property type="entry name" value="HTH_LUXR_2"/>
    <property type="match status" value="1"/>
</dbReference>
<dbReference type="InterPro" id="IPR013249">
    <property type="entry name" value="RNA_pol_sigma70_r4_t2"/>
</dbReference>
<organism evidence="10 11">
    <name type="scientific">Bifidobacterium biavatii DSM 23969</name>
    <dbReference type="NCBI Taxonomy" id="1437608"/>
    <lineage>
        <taxon>Bacteria</taxon>
        <taxon>Bacillati</taxon>
        <taxon>Actinomycetota</taxon>
        <taxon>Actinomycetes</taxon>
        <taxon>Bifidobacteriales</taxon>
        <taxon>Bifidobacteriaceae</taxon>
        <taxon>Bifidobacterium</taxon>
    </lineage>
</organism>
<keyword evidence="3" id="KW-0731">Sigma factor</keyword>
<evidence type="ECO:0000256" key="2">
    <source>
        <dbReference type="ARBA" id="ARBA00023015"/>
    </source>
</evidence>
<keyword evidence="5" id="KW-0804">Transcription</keyword>
<dbReference type="PROSITE" id="PS00622">
    <property type="entry name" value="HTH_LUXR_1"/>
    <property type="match status" value="1"/>
</dbReference>
<dbReference type="InterPro" id="IPR039420">
    <property type="entry name" value="WalR-like"/>
</dbReference>
<dbReference type="SMART" id="SM00421">
    <property type="entry name" value="HTH_LUXR"/>
    <property type="match status" value="1"/>
</dbReference>
<sequence length="286" mass="30367">MQRFKLGRALNSKESRAKPWKGAAMEAKKPVTLPVIRVGIVDNDPYALYGLAAQVKACGPRFEVAWQCELGAAAFQKALSPKHSPDVMLVDMSLTDMQGPDLCLQIRKRSRTIGLVGISSRPLERYRDAMIEAGAQALVNKRIAPRALAPILVAAAAGLPYDPVPAPDASADTGAPAPVDHAHRTPPPHTPSFEPVATAFARVNAGRSRGTILSAHEREALSLYADGLKTAQVADRMGVTVSSVQTLVNRARAKLGAASLPQAIRICAERRLFAASTAPSGAKSSR</sequence>
<comment type="caution">
    <text evidence="10">The sequence shown here is derived from an EMBL/GenBank/DDBJ whole genome shotgun (WGS) entry which is preliminary data.</text>
</comment>
<dbReference type="InterPro" id="IPR001789">
    <property type="entry name" value="Sig_transdc_resp-reg_receiver"/>
</dbReference>
<protein>
    <submittedName>
        <fullName evidence="10">Response regulator of two component system</fullName>
    </submittedName>
</protein>
<proteinExistence type="inferred from homology"/>
<feature type="non-terminal residue" evidence="10">
    <location>
        <position position="286"/>
    </location>
</feature>
<dbReference type="PANTHER" id="PTHR43214:SF43">
    <property type="entry name" value="TWO-COMPONENT RESPONSE REGULATOR"/>
    <property type="match status" value="1"/>
</dbReference>
<dbReference type="SMART" id="SM00448">
    <property type="entry name" value="REC"/>
    <property type="match status" value="1"/>
</dbReference>
<feature type="modified residue" description="4-aspartylphosphate" evidence="6">
    <location>
        <position position="91"/>
    </location>
</feature>
<feature type="region of interest" description="Disordered" evidence="7">
    <location>
        <begin position="166"/>
        <end position="191"/>
    </location>
</feature>
<dbReference type="GO" id="GO:0006352">
    <property type="term" value="P:DNA-templated transcription initiation"/>
    <property type="evidence" value="ECO:0007669"/>
    <property type="project" value="InterPro"/>
</dbReference>
<dbReference type="GO" id="GO:0003677">
    <property type="term" value="F:DNA binding"/>
    <property type="evidence" value="ECO:0007669"/>
    <property type="project" value="UniProtKB-KW"/>
</dbReference>
<dbReference type="InterPro" id="IPR016032">
    <property type="entry name" value="Sig_transdc_resp-reg_C-effctor"/>
</dbReference>
<dbReference type="eggNOG" id="COG2197">
    <property type="taxonomic scope" value="Bacteria"/>
</dbReference>
<evidence type="ECO:0000313" key="10">
    <source>
        <dbReference type="EMBL" id="KFI45378.1"/>
    </source>
</evidence>
<dbReference type="InterPro" id="IPR000792">
    <property type="entry name" value="Tscrpt_reg_LuxR_C"/>
</dbReference>
<keyword evidence="11" id="KW-1185">Reference proteome</keyword>
<dbReference type="PANTHER" id="PTHR43214">
    <property type="entry name" value="TWO-COMPONENT RESPONSE REGULATOR"/>
    <property type="match status" value="1"/>
</dbReference>
<dbReference type="InterPro" id="IPR011006">
    <property type="entry name" value="CheY-like_superfamily"/>
</dbReference>
<dbReference type="STRING" id="1437608.GCA_000771645_01269"/>
<dbReference type="CDD" id="cd00156">
    <property type="entry name" value="REC"/>
    <property type="match status" value="1"/>
</dbReference>
<dbReference type="SUPFAM" id="SSF46894">
    <property type="entry name" value="C-terminal effector domain of the bipartite response regulators"/>
    <property type="match status" value="1"/>
</dbReference>
<feature type="domain" description="Response regulatory" evidence="9">
    <location>
        <begin position="37"/>
        <end position="156"/>
    </location>
</feature>
<dbReference type="Pfam" id="PF00072">
    <property type="entry name" value="Response_reg"/>
    <property type="match status" value="1"/>
</dbReference>
<evidence type="ECO:0000313" key="11">
    <source>
        <dbReference type="Proteomes" id="UP000029108"/>
    </source>
</evidence>
<dbReference type="InterPro" id="IPR036388">
    <property type="entry name" value="WH-like_DNA-bd_sf"/>
</dbReference>
<comment type="similarity">
    <text evidence="1">Belongs to the sigma-70 factor family. ECF subfamily.</text>
</comment>
<feature type="domain" description="HTH luxR-type" evidence="8">
    <location>
        <begin position="206"/>
        <end position="271"/>
    </location>
</feature>
<evidence type="ECO:0000256" key="1">
    <source>
        <dbReference type="ARBA" id="ARBA00010641"/>
    </source>
</evidence>
<dbReference type="Pfam" id="PF08281">
    <property type="entry name" value="Sigma70_r4_2"/>
    <property type="match status" value="1"/>
</dbReference>
<evidence type="ECO:0000259" key="9">
    <source>
        <dbReference type="PROSITE" id="PS50110"/>
    </source>
</evidence>
<evidence type="ECO:0000259" key="8">
    <source>
        <dbReference type="PROSITE" id="PS50043"/>
    </source>
</evidence>
<evidence type="ECO:0000256" key="4">
    <source>
        <dbReference type="ARBA" id="ARBA00023125"/>
    </source>
</evidence>
<evidence type="ECO:0000256" key="5">
    <source>
        <dbReference type="ARBA" id="ARBA00023163"/>
    </source>
</evidence>
<evidence type="ECO:0000256" key="6">
    <source>
        <dbReference type="PROSITE-ProRule" id="PRU00169"/>
    </source>
</evidence>
<dbReference type="Proteomes" id="UP000029108">
    <property type="component" value="Unassembled WGS sequence"/>
</dbReference>
<evidence type="ECO:0000256" key="3">
    <source>
        <dbReference type="ARBA" id="ARBA00023082"/>
    </source>
</evidence>
<reference evidence="10 11" key="1">
    <citation type="submission" date="2014-03" db="EMBL/GenBank/DDBJ databases">
        <title>Genomics of Bifidobacteria.</title>
        <authorList>
            <person name="Ventura M."/>
            <person name="Milani C."/>
            <person name="Lugli G.A."/>
        </authorList>
    </citation>
    <scope>NUCLEOTIDE SEQUENCE [LARGE SCALE GENOMIC DNA]</scope>
    <source>
        <strain evidence="10 11">DSM 23969</strain>
    </source>
</reference>
<dbReference type="SUPFAM" id="SSF52172">
    <property type="entry name" value="CheY-like"/>
    <property type="match status" value="1"/>
</dbReference>
<keyword evidence="4" id="KW-0238">DNA-binding</keyword>